<keyword evidence="11" id="KW-1185">Reference proteome</keyword>
<name>A0A167XZ54_9EURO</name>
<dbReference type="GO" id="GO:0005789">
    <property type="term" value="C:endoplasmic reticulum membrane"/>
    <property type="evidence" value="ECO:0007669"/>
    <property type="project" value="TreeGrafter"/>
</dbReference>
<keyword evidence="6 9" id="KW-0472">Membrane</keyword>
<evidence type="ECO:0000256" key="9">
    <source>
        <dbReference type="SAM" id="Phobius"/>
    </source>
</evidence>
<dbReference type="PANTHER" id="PTHR46187:SF1">
    <property type="entry name" value="ALKALINE PHYTOCERAMIDASE"/>
    <property type="match status" value="1"/>
</dbReference>
<feature type="transmembrane region" description="Helical" evidence="9">
    <location>
        <begin position="126"/>
        <end position="144"/>
    </location>
</feature>
<evidence type="ECO:0000256" key="8">
    <source>
        <dbReference type="PIRSR" id="PIRSR608901-2"/>
    </source>
</evidence>
<feature type="transmembrane region" description="Helical" evidence="9">
    <location>
        <begin position="184"/>
        <end position="204"/>
    </location>
</feature>
<feature type="binding site" evidence="8">
    <location>
        <position position="89"/>
    </location>
    <ligand>
        <name>Zn(2+)</name>
        <dbReference type="ChEBI" id="CHEBI:29105"/>
        <note>catalytic</note>
    </ligand>
</feature>
<dbReference type="EMBL" id="AZGZ01000016">
    <property type="protein sequence ID" value="KZZ90657.1"/>
    <property type="molecule type" value="Genomic_DNA"/>
</dbReference>
<evidence type="ECO:0000256" key="5">
    <source>
        <dbReference type="ARBA" id="ARBA00022989"/>
    </source>
</evidence>
<gene>
    <name evidence="10" type="ORF">AAP_03752</name>
</gene>
<evidence type="ECO:0000256" key="6">
    <source>
        <dbReference type="ARBA" id="ARBA00023136"/>
    </source>
</evidence>
<feature type="transmembrane region" description="Helical" evidence="9">
    <location>
        <begin position="224"/>
        <end position="246"/>
    </location>
</feature>
<feature type="binding site" evidence="8">
    <location>
        <position position="234"/>
    </location>
    <ligand>
        <name>Zn(2+)</name>
        <dbReference type="ChEBI" id="CHEBI:29105"/>
        <note>catalytic</note>
    </ligand>
</feature>
<dbReference type="Pfam" id="PF05875">
    <property type="entry name" value="Ceramidase"/>
    <property type="match status" value="1"/>
</dbReference>
<comment type="caution">
    <text evidence="10">The sequence shown here is derived from an EMBL/GenBank/DDBJ whole genome shotgun (WGS) entry which is preliminary data.</text>
</comment>
<organism evidence="10 11">
    <name type="scientific">Ascosphaera apis ARSEF 7405</name>
    <dbReference type="NCBI Taxonomy" id="392613"/>
    <lineage>
        <taxon>Eukaryota</taxon>
        <taxon>Fungi</taxon>
        <taxon>Dikarya</taxon>
        <taxon>Ascomycota</taxon>
        <taxon>Pezizomycotina</taxon>
        <taxon>Eurotiomycetes</taxon>
        <taxon>Eurotiomycetidae</taxon>
        <taxon>Onygenales</taxon>
        <taxon>Ascosphaeraceae</taxon>
        <taxon>Ascosphaera</taxon>
    </lineage>
</organism>
<dbReference type="Proteomes" id="UP000242877">
    <property type="component" value="Unassembled WGS sequence"/>
</dbReference>
<dbReference type="InterPro" id="IPR008901">
    <property type="entry name" value="ACER"/>
</dbReference>
<comment type="subcellular location">
    <subcellularLocation>
        <location evidence="1">Membrane</location>
        <topology evidence="1">Multi-pass membrane protein</topology>
    </subcellularLocation>
</comment>
<evidence type="ECO:0000313" key="10">
    <source>
        <dbReference type="EMBL" id="KZZ90657.1"/>
    </source>
</evidence>
<dbReference type="GO" id="GO:0046513">
    <property type="term" value="P:ceramide biosynthetic process"/>
    <property type="evidence" value="ECO:0007669"/>
    <property type="project" value="TreeGrafter"/>
</dbReference>
<evidence type="ECO:0000313" key="11">
    <source>
        <dbReference type="Proteomes" id="UP000242877"/>
    </source>
</evidence>
<dbReference type="AlphaFoldDB" id="A0A167XZ54"/>
<feature type="binding site" evidence="8">
    <location>
        <position position="230"/>
    </location>
    <ligand>
        <name>Zn(2+)</name>
        <dbReference type="ChEBI" id="CHEBI:29105"/>
        <note>catalytic</note>
    </ligand>
</feature>
<feature type="transmembrane region" description="Helical" evidence="9">
    <location>
        <begin position="70"/>
        <end position="90"/>
    </location>
</feature>
<keyword evidence="5 9" id="KW-1133">Transmembrane helix</keyword>
<comment type="cofactor">
    <cofactor evidence="8">
        <name>Zn(2+)</name>
        <dbReference type="ChEBI" id="CHEBI:29105"/>
    </cofactor>
</comment>
<feature type="transmembrane region" description="Helical" evidence="9">
    <location>
        <begin position="150"/>
        <end position="168"/>
    </location>
</feature>
<feature type="transmembrane region" description="Helical" evidence="9">
    <location>
        <begin position="40"/>
        <end position="58"/>
    </location>
</feature>
<dbReference type="GO" id="GO:0016811">
    <property type="term" value="F:hydrolase activity, acting on carbon-nitrogen (but not peptide) bonds, in linear amides"/>
    <property type="evidence" value="ECO:0007669"/>
    <property type="project" value="InterPro"/>
</dbReference>
<keyword evidence="4" id="KW-0378">Hydrolase</keyword>
<dbReference type="OrthoDB" id="187171at2759"/>
<evidence type="ECO:0000256" key="2">
    <source>
        <dbReference type="ARBA" id="ARBA00009780"/>
    </source>
</evidence>
<feature type="binding site" evidence="7">
    <location>
        <position position="39"/>
    </location>
    <ligand>
        <name>Ca(2+)</name>
        <dbReference type="ChEBI" id="CHEBI:29108"/>
    </ligand>
</feature>
<feature type="binding site" evidence="7">
    <location>
        <position position="28"/>
    </location>
    <ligand>
        <name>Ca(2+)</name>
        <dbReference type="ChEBI" id="CHEBI:29108"/>
    </ligand>
</feature>
<dbReference type="GO" id="GO:0046514">
    <property type="term" value="P:ceramide catabolic process"/>
    <property type="evidence" value="ECO:0007669"/>
    <property type="project" value="TreeGrafter"/>
</dbReference>
<dbReference type="PANTHER" id="PTHR46187">
    <property type="entry name" value="ALKALINE CERAMIDASE 3"/>
    <property type="match status" value="1"/>
</dbReference>
<evidence type="ECO:0000256" key="7">
    <source>
        <dbReference type="PIRSR" id="PIRSR608901-1"/>
    </source>
</evidence>
<keyword evidence="7" id="KW-0106">Calcium</keyword>
<dbReference type="GO" id="GO:0046872">
    <property type="term" value="F:metal ion binding"/>
    <property type="evidence" value="ECO:0007669"/>
    <property type="project" value="UniProtKB-KW"/>
</dbReference>
<sequence>MSTIFKPNSVPGYEPYWGEPTSHMNFCENDYEFSHYFGEFINTVSSLAYMAFGAYPLFRQWRAGSNSSFHHSFSYIALIIVGIGSTLFHLTMKYEFQLVDDLSMLLGAATMFHHVLTLDDTWQKKVTVFIAIVISLALAVWAHVYTGDSAVHQLVFGTMVFTVGYKLVKLNKKYIADEHLRRKLIKLMTFAICELTVAYITWWFDTFICDYLRETRAYVGLPWAWLFELHGWWHILTAFGVYIAMVEGEYLYAVHRGMTVDPDVSYLTLLAGPDSRSSHPKKE</sequence>
<evidence type="ECO:0000256" key="3">
    <source>
        <dbReference type="ARBA" id="ARBA00022692"/>
    </source>
</evidence>
<evidence type="ECO:0000256" key="4">
    <source>
        <dbReference type="ARBA" id="ARBA00022801"/>
    </source>
</evidence>
<keyword evidence="7" id="KW-0479">Metal-binding</keyword>
<proteinExistence type="inferred from homology"/>
<keyword evidence="3 9" id="KW-0812">Transmembrane</keyword>
<protein>
    <submittedName>
        <fullName evidence="10">Ceramidase</fullName>
    </submittedName>
</protein>
<accession>A0A167XZ54</accession>
<comment type="similarity">
    <text evidence="2">Belongs to the alkaline ceramidase family.</text>
</comment>
<reference evidence="10 11" key="1">
    <citation type="journal article" date="2016" name="Genome Biol. Evol.">
        <title>Divergent and convergent evolution of fungal pathogenicity.</title>
        <authorList>
            <person name="Shang Y."/>
            <person name="Xiao G."/>
            <person name="Zheng P."/>
            <person name="Cen K."/>
            <person name="Zhan S."/>
            <person name="Wang C."/>
        </authorList>
    </citation>
    <scope>NUCLEOTIDE SEQUENCE [LARGE SCALE GENOMIC DNA]</scope>
    <source>
        <strain evidence="10 11">ARSEF 7405</strain>
    </source>
</reference>
<evidence type="ECO:0000256" key="1">
    <source>
        <dbReference type="ARBA" id="ARBA00004141"/>
    </source>
</evidence>
<keyword evidence="8" id="KW-0862">Zinc</keyword>
<dbReference type="VEuPathDB" id="FungiDB:AAP_03752"/>